<name>A0A9J7LUT0_BRAFL</name>
<dbReference type="RefSeq" id="XP_035689707.1">
    <property type="nucleotide sequence ID" value="XM_035833814.1"/>
</dbReference>
<dbReference type="SMART" id="SM00303">
    <property type="entry name" value="GPS"/>
    <property type="match status" value="1"/>
</dbReference>
<dbReference type="Gene3D" id="2.60.60.20">
    <property type="entry name" value="PLAT/LH2 domain"/>
    <property type="match status" value="1"/>
</dbReference>
<evidence type="ECO:0000259" key="11">
    <source>
        <dbReference type="PROSITE" id="PS50221"/>
    </source>
</evidence>
<evidence type="ECO:0000256" key="7">
    <source>
        <dbReference type="PROSITE-ProRule" id="PRU00152"/>
    </source>
</evidence>
<comment type="subcellular location">
    <subcellularLocation>
        <location evidence="1">Membrane</location>
    </subcellularLocation>
</comment>
<dbReference type="GO" id="GO:0016020">
    <property type="term" value="C:membrane"/>
    <property type="evidence" value="ECO:0007669"/>
    <property type="project" value="UniProtKB-SubCell"/>
</dbReference>
<dbReference type="InterPro" id="IPR000203">
    <property type="entry name" value="GPS"/>
</dbReference>
<reference evidence="12" key="1">
    <citation type="journal article" date="2020" name="Nat. Ecol. Evol.">
        <title>Deeply conserved synteny resolves early events in vertebrate evolution.</title>
        <authorList>
            <person name="Simakov O."/>
            <person name="Marletaz F."/>
            <person name="Yue J.X."/>
            <person name="O'Connell B."/>
            <person name="Jenkins J."/>
            <person name="Brandt A."/>
            <person name="Calef R."/>
            <person name="Tung C.H."/>
            <person name="Huang T.K."/>
            <person name="Schmutz J."/>
            <person name="Satoh N."/>
            <person name="Yu J.K."/>
            <person name="Putnam N.H."/>
            <person name="Green R.E."/>
            <person name="Rokhsar D.S."/>
        </authorList>
    </citation>
    <scope>NUCLEOTIDE SEQUENCE [LARGE SCALE GENOMIC DNA]</scope>
    <source>
        <strain evidence="12">S238N-H82</strain>
    </source>
</reference>
<gene>
    <name evidence="13" type="primary">LOC118424999</name>
</gene>
<comment type="similarity">
    <text evidence="2">Belongs to the polycystin family.</text>
</comment>
<dbReference type="FunFam" id="2.60.220.50:FF:000032">
    <property type="entry name" value="Uncharacterized protein"/>
    <property type="match status" value="1"/>
</dbReference>
<evidence type="ECO:0000256" key="3">
    <source>
        <dbReference type="ARBA" id="ARBA00022692"/>
    </source>
</evidence>
<evidence type="ECO:0000256" key="2">
    <source>
        <dbReference type="ARBA" id="ARBA00007200"/>
    </source>
</evidence>
<feature type="region of interest" description="Disordered" evidence="8">
    <location>
        <begin position="1221"/>
        <end position="1259"/>
    </location>
</feature>
<dbReference type="Pfam" id="PF01825">
    <property type="entry name" value="GPS"/>
    <property type="match status" value="1"/>
</dbReference>
<dbReference type="GeneID" id="118424999"/>
<evidence type="ECO:0000256" key="1">
    <source>
        <dbReference type="ARBA" id="ARBA00004370"/>
    </source>
</evidence>
<reference evidence="13" key="2">
    <citation type="submission" date="2025-08" db="UniProtKB">
        <authorList>
            <consortium name="RefSeq"/>
        </authorList>
    </citation>
    <scope>IDENTIFICATION</scope>
    <source>
        <strain evidence="13">S238N-H82</strain>
        <tissue evidence="13">Testes</tissue>
    </source>
</reference>
<keyword evidence="6" id="KW-1015">Disulfide bond</keyword>
<dbReference type="KEGG" id="bfo:118424999"/>
<evidence type="ECO:0000256" key="6">
    <source>
        <dbReference type="ARBA" id="ARBA00023157"/>
    </source>
</evidence>
<dbReference type="SUPFAM" id="SSF49723">
    <property type="entry name" value="Lipase/lipooxygenase domain (PLAT/LH2 domain)"/>
    <property type="match status" value="1"/>
</dbReference>
<comment type="caution">
    <text evidence="7">Lacks conserved residue(s) required for the propagation of feature annotation.</text>
</comment>
<dbReference type="PANTHER" id="PTHR10877">
    <property type="entry name" value="POLYCYSTIN FAMILY MEMBER"/>
    <property type="match status" value="1"/>
</dbReference>
<dbReference type="OrthoDB" id="10049156at2759"/>
<feature type="transmembrane region" description="Helical" evidence="9">
    <location>
        <begin position="1194"/>
        <end position="1215"/>
    </location>
</feature>
<protein>
    <submittedName>
        <fullName evidence="13">Polycystic kidney disease protein 1-like 2</fullName>
    </submittedName>
</protein>
<dbReference type="InterPro" id="IPR046338">
    <property type="entry name" value="GAIN_dom_sf"/>
</dbReference>
<proteinExistence type="inferred from homology"/>
<dbReference type="InterPro" id="IPR051223">
    <property type="entry name" value="Polycystin"/>
</dbReference>
<sequence length="1308" mass="145417">MKLSYASVQWTVRQSDTQVLSLEVLPDDVIADKLRLDLPPDTLPAGLFMVQVTVTMEVPEVGHTSIGVAQTWLEVFPFPIVVTLNGNAARTKPLGHVFVTAWLAHDSRCRIPSDQLSYNWTCEAVSYPNPPVTSDGIPACEALLGTLEADSNPDRGTLHFDTSLKPVPLDSVVKVRLVVAAEGHEPGHTYIDIHTNGDPSLGEYRIVCSFNCNPGDLIAHEMLYLIIPWSVDNSGPNSWTFVEAPADFPGIDWTNDILLVNDDNLKVRPNVFTVPGYYTVRATNYLNENFPRIGEYRFLVIRNPVPARLLQDNPAEIPPDVCSVRPVEGVSLVDKFCIVCEDFYDEVGPLKVDFKYKVEPGGVDLATVRFPGESQAAAADIVVNLFSGWVFYTPMIDLAPGSIIVEVLVSSADGRFSTVQLDPVFVDSPSKDALIAFTETFFDSRVGPFFNLMSMRSSVETFSSAVTAASVVATLANNGIDISQATDMVADGMAKVELQDYDGIIGLASCILLVTVFPQYVSGNAQVHSSMSLKHAFEKLGEMSENNNMDVEEVNMATALLFTGTAHVLKASEVKALSEHEDGVGFSNMLEKNKEATTRTFQALDVLDDIYLINMMPAYDDDNLFADIFTSKIHVKIKREDPADSSEELYTVAGVSDSFVRVPSFSSLAGDGCLGGKTVGVQFLESNFNPFEYSNNSRLVESDVVGLAVKCDNSTLPVSGLSEPIDILARRENKSLDELMYIFTSSSRLGDISLFHIYARRNMSAMGFSLDYNITLFPHDVTLWLRKHQPPTPDTYGWTATLPVPENQLFTVPWINETSLLSSAYQWLLLEDEIAITDLDVDKYNRTDYFIGLRFGSEVDRARGETVPFTLYVFETSCVYFQEDETHLWQSDGCRVGPMSNITHIHCRCDHLTKFAGFVPPNPLNIREAFSANILENPTGLILVLAVFTSYVMGVIWARKADRKDIAKAGVGLLPGHVLNPRKDCQYLITVYTGFRGNAGTTAEITLVLYGSQYESPPLTLRDDSRCLFEQGSVDSFLVSTEEPLGVLTHMRVWHNNAGFSPSWYLSQIVVANRATKVTTYFLSNRWFAIDEGDGKIDRIIPTSVEKDITKFHNLFLAKSSREMNDDHLWYSVAGRPARSPFTRVQRLSCCLTLLYSTMLTNIMFFGRGDDFDPPEPLRFAGLKINPPISLPQLMIGIQSAVIILPVNLLIVFLFRNSGTQKRSSGKKLNSEPDRHKRPKKEETFTSDNPDTPSVWYPRGRPVPIQKLRVVQSSLDVRESSKTHDEFKDNAVRGQKSLPWWGVFIGEL</sequence>
<evidence type="ECO:0000313" key="12">
    <source>
        <dbReference type="Proteomes" id="UP000001554"/>
    </source>
</evidence>
<dbReference type="OMA" id="EYRIVCS"/>
<evidence type="ECO:0000256" key="9">
    <source>
        <dbReference type="SAM" id="Phobius"/>
    </source>
</evidence>
<keyword evidence="4 9" id="KW-1133">Transmembrane helix</keyword>
<feature type="domain" description="GAIN-B" evidence="11">
    <location>
        <begin position="798"/>
        <end position="925"/>
    </location>
</feature>
<dbReference type="PROSITE" id="PS50221">
    <property type="entry name" value="GAIN_B"/>
    <property type="match status" value="1"/>
</dbReference>
<organism evidence="12 13">
    <name type="scientific">Branchiostoma floridae</name>
    <name type="common">Florida lancelet</name>
    <name type="synonym">Amphioxus</name>
    <dbReference type="NCBI Taxonomy" id="7739"/>
    <lineage>
        <taxon>Eukaryota</taxon>
        <taxon>Metazoa</taxon>
        <taxon>Chordata</taxon>
        <taxon>Cephalochordata</taxon>
        <taxon>Leptocardii</taxon>
        <taxon>Amphioxiformes</taxon>
        <taxon>Branchiostomatidae</taxon>
        <taxon>Branchiostoma</taxon>
    </lineage>
</organism>
<dbReference type="PROSITE" id="PS50095">
    <property type="entry name" value="PLAT"/>
    <property type="match status" value="1"/>
</dbReference>
<evidence type="ECO:0000259" key="10">
    <source>
        <dbReference type="PROSITE" id="PS50095"/>
    </source>
</evidence>
<dbReference type="PANTHER" id="PTHR10877:SF194">
    <property type="entry name" value="LOCATION OF VULVA DEFECTIVE 1"/>
    <property type="match status" value="1"/>
</dbReference>
<accession>A0A9J7LUT0</accession>
<dbReference type="InterPro" id="IPR057244">
    <property type="entry name" value="GAIN_B"/>
</dbReference>
<feature type="compositionally biased region" description="Basic and acidic residues" evidence="8">
    <location>
        <begin position="1229"/>
        <end position="1244"/>
    </location>
</feature>
<keyword evidence="5 9" id="KW-0472">Membrane</keyword>
<dbReference type="Gene3D" id="2.60.220.50">
    <property type="match status" value="1"/>
</dbReference>
<evidence type="ECO:0000313" key="13">
    <source>
        <dbReference type="RefSeq" id="XP_035689707.1"/>
    </source>
</evidence>
<dbReference type="Proteomes" id="UP000001554">
    <property type="component" value="Chromosome 10"/>
</dbReference>
<keyword evidence="3 9" id="KW-0812">Transmembrane</keyword>
<dbReference type="InterPro" id="IPR001024">
    <property type="entry name" value="PLAT/LH2_dom"/>
</dbReference>
<feature type="transmembrane region" description="Helical" evidence="9">
    <location>
        <begin position="940"/>
        <end position="958"/>
    </location>
</feature>
<dbReference type="SMART" id="SM00308">
    <property type="entry name" value="LH2"/>
    <property type="match status" value="1"/>
</dbReference>
<dbReference type="FunFam" id="2.60.60.20:FF:000019">
    <property type="entry name" value="Uncharacterized protein"/>
    <property type="match status" value="1"/>
</dbReference>
<keyword evidence="12" id="KW-1185">Reference proteome</keyword>
<evidence type="ECO:0000256" key="4">
    <source>
        <dbReference type="ARBA" id="ARBA00022989"/>
    </source>
</evidence>
<feature type="domain" description="PLAT" evidence="10">
    <location>
        <begin position="985"/>
        <end position="1102"/>
    </location>
</feature>
<evidence type="ECO:0000256" key="8">
    <source>
        <dbReference type="SAM" id="MobiDB-lite"/>
    </source>
</evidence>
<dbReference type="Pfam" id="PF01477">
    <property type="entry name" value="PLAT"/>
    <property type="match status" value="1"/>
</dbReference>
<feature type="transmembrane region" description="Helical" evidence="9">
    <location>
        <begin position="1148"/>
        <end position="1167"/>
    </location>
</feature>
<dbReference type="InterPro" id="IPR036392">
    <property type="entry name" value="PLAT/LH2_dom_sf"/>
</dbReference>
<evidence type="ECO:0000256" key="5">
    <source>
        <dbReference type="ARBA" id="ARBA00023136"/>
    </source>
</evidence>